<evidence type="ECO:0000259" key="1">
    <source>
        <dbReference type="Pfam" id="PF02698"/>
    </source>
</evidence>
<accession>A0ABW4A312</accession>
<protein>
    <submittedName>
        <fullName evidence="2">YdcF family protein</fullName>
    </submittedName>
</protein>
<dbReference type="CDD" id="cd06259">
    <property type="entry name" value="YdcF-like"/>
    <property type="match status" value="1"/>
</dbReference>
<dbReference type="PANTHER" id="PTHR30336:SF20">
    <property type="entry name" value="DUF218 DOMAIN-CONTAINING PROTEIN"/>
    <property type="match status" value="1"/>
</dbReference>
<dbReference type="RefSeq" id="WP_317791647.1">
    <property type="nucleotide sequence ID" value="NZ_AP028461.1"/>
</dbReference>
<sequence>MSRQHQPISDRQWQSALQLWNYHQLRHTPRACDAAIGLGSHDAGVARHAAELYHAGWFPVLVFTGATNPVRPDEFPGGEAVRFRAEAIAAGVPAKAVLVEPYATNTGLNITLSRQILTEAGITPRTVMLVCRPYDERRAWATCRKLWPEVEVLCSSQSINFDDYLEGIGDDRLVVDILVGALQRVLEYPGLGYAIPQPVPPLVYDAYEHLRRDGFTSRLLRQPS</sequence>
<dbReference type="EMBL" id="JBHTMK010000005">
    <property type="protein sequence ID" value="MFD1364512.1"/>
    <property type="molecule type" value="Genomic_DNA"/>
</dbReference>
<dbReference type="InterPro" id="IPR003848">
    <property type="entry name" value="DUF218"/>
</dbReference>
<dbReference type="InterPro" id="IPR014729">
    <property type="entry name" value="Rossmann-like_a/b/a_fold"/>
</dbReference>
<feature type="domain" description="DUF218" evidence="1">
    <location>
        <begin position="33"/>
        <end position="146"/>
    </location>
</feature>
<dbReference type="Proteomes" id="UP001597183">
    <property type="component" value="Unassembled WGS sequence"/>
</dbReference>
<evidence type="ECO:0000313" key="3">
    <source>
        <dbReference type="Proteomes" id="UP001597183"/>
    </source>
</evidence>
<dbReference type="PANTHER" id="PTHR30336">
    <property type="entry name" value="INNER MEMBRANE PROTEIN, PROBABLE PERMEASE"/>
    <property type="match status" value="1"/>
</dbReference>
<organism evidence="2 3">
    <name type="scientific">Actinoplanes sichuanensis</name>
    <dbReference type="NCBI Taxonomy" id="512349"/>
    <lineage>
        <taxon>Bacteria</taxon>
        <taxon>Bacillati</taxon>
        <taxon>Actinomycetota</taxon>
        <taxon>Actinomycetes</taxon>
        <taxon>Micromonosporales</taxon>
        <taxon>Micromonosporaceae</taxon>
        <taxon>Actinoplanes</taxon>
    </lineage>
</organism>
<dbReference type="Gene3D" id="3.40.50.620">
    <property type="entry name" value="HUPs"/>
    <property type="match status" value="1"/>
</dbReference>
<dbReference type="Pfam" id="PF02698">
    <property type="entry name" value="DUF218"/>
    <property type="match status" value="1"/>
</dbReference>
<gene>
    <name evidence="2" type="ORF">ACFQ5G_04040</name>
</gene>
<proteinExistence type="predicted"/>
<keyword evidence="3" id="KW-1185">Reference proteome</keyword>
<comment type="caution">
    <text evidence="2">The sequence shown here is derived from an EMBL/GenBank/DDBJ whole genome shotgun (WGS) entry which is preliminary data.</text>
</comment>
<evidence type="ECO:0000313" key="2">
    <source>
        <dbReference type="EMBL" id="MFD1364512.1"/>
    </source>
</evidence>
<reference evidence="3" key="1">
    <citation type="journal article" date="2019" name="Int. J. Syst. Evol. Microbiol.">
        <title>The Global Catalogue of Microorganisms (GCM) 10K type strain sequencing project: providing services to taxonomists for standard genome sequencing and annotation.</title>
        <authorList>
            <consortium name="The Broad Institute Genomics Platform"/>
            <consortium name="The Broad Institute Genome Sequencing Center for Infectious Disease"/>
            <person name="Wu L."/>
            <person name="Ma J."/>
        </authorList>
    </citation>
    <scope>NUCLEOTIDE SEQUENCE [LARGE SCALE GENOMIC DNA]</scope>
    <source>
        <strain evidence="3">CCM 7526</strain>
    </source>
</reference>
<dbReference type="InterPro" id="IPR051599">
    <property type="entry name" value="Cell_Envelope_Assoc"/>
</dbReference>
<name>A0ABW4A312_9ACTN</name>